<organism evidence="6 7">
    <name type="scientific">Cyprinus carpio</name>
    <name type="common">Common carp</name>
    <dbReference type="NCBI Taxonomy" id="7962"/>
    <lineage>
        <taxon>Eukaryota</taxon>
        <taxon>Metazoa</taxon>
        <taxon>Chordata</taxon>
        <taxon>Craniata</taxon>
        <taxon>Vertebrata</taxon>
        <taxon>Euteleostomi</taxon>
        <taxon>Actinopterygii</taxon>
        <taxon>Neopterygii</taxon>
        <taxon>Teleostei</taxon>
        <taxon>Ostariophysi</taxon>
        <taxon>Cypriniformes</taxon>
        <taxon>Cyprinidae</taxon>
        <taxon>Cyprininae</taxon>
        <taxon>Cyprinus</taxon>
    </lineage>
</organism>
<dbReference type="PROSITE" id="PS50238">
    <property type="entry name" value="RHOGAP"/>
    <property type="match status" value="1"/>
</dbReference>
<feature type="compositionally biased region" description="Polar residues" evidence="3">
    <location>
        <begin position="463"/>
        <end position="509"/>
    </location>
</feature>
<dbReference type="SUPFAM" id="SSF55961">
    <property type="entry name" value="Bet v1-like"/>
    <property type="match status" value="1"/>
</dbReference>
<reference evidence="6" key="1">
    <citation type="submission" date="2025-08" db="UniProtKB">
        <authorList>
            <consortium name="Ensembl"/>
        </authorList>
    </citation>
    <scope>IDENTIFICATION</scope>
</reference>
<dbReference type="InterPro" id="IPR013761">
    <property type="entry name" value="SAM/pointed_sf"/>
</dbReference>
<dbReference type="InterPro" id="IPR000198">
    <property type="entry name" value="RhoGAP_dom"/>
</dbReference>
<sequence length="1060" mass="119251">KTPSLFSKCTSNCISILSTQRLWCHFVHFPSFKSTLLKEYIILLISFIHLFFPPELEAKEACEWLRAAGFPQYAQLYEGNPELIPQKSTHPFIFHTIICLFHLRLTTLNKCAVMSLEVHFQCKQSEDSEEDDACALSSRWAFQRESKTWSRLRTLSPPPAPAANRSSTLRPSGSSDSVLSDNSLEVTSLTSDLSASSLSLESARETTFPEVAAFSDVTVGEGASSVCLSTGQDENDDTGSSSSLPSVREKPKRPSRSFLWRKESIKKQDCETEMVPRNISTVTQHQPPSGLHCTSDASLPGQTTNKCRIAKDVAWRSHTKCRSNVSQKSTQHKPHRACLYLEDYQLTWEIPKLTNQNNCLRKEDHVVHLPFDHKPGTFPKSLSIESLCPLSVSQNFLSGFGRRRNSLSSVGSIYDNVSETPGSPCDIFDPGKEKAFQHLDDILQHVHGLQHNIDKWSRSLGIQPQDQSNVETESTADTTLPSSLNYDEQSMSDVGTTVSDYDSPGNSVNEGEGGMRERRDSGVGASLTRPSRKLRWHSFQNSHRPSVTSASLEINRQSAAQLNLLQKFSLLRLTAILEKHTDTTKHGWNWVVPKFMKRSKVPDYKDKHVFGVPPIVNVQRTGQPLPQSIQQAMRYLRSQCLEKVGIFRKSGVKSRIQALRQLNENSPDHVTYQGQSAYDVADLIKQYFRDLPEPVLTSKLTDTFLHVYQFVPAEQRLQAVQAAVILLPDENREVLQTLLYFLSDIASAQENQMTADSLAVCLAPSILHLNATKKDGASPRLMSRKGGAKPDHKDLSENMAATHCLSHMIAECKKLFQIPHEMMLQSRNSYVAADAQPLPLHGLGVNALGEPVDYRAYLEDNIQCVLREASERSKGWHHAHGPDNTELAYKKVGDGHPMRLWRVSVEIEAPPTVVLQRVLRERHLWDEDLLHSRVIETLENNTEVFHYITDSMAPHPRRNFIVLRRWCDLPKGVCVLVSSSVDHDNVQLEAGLRAVLLTSRIFIEPCGMGRSRLTHYYRADLRGRSPDWYNKVFGHLCAMEVARIRSSFPVLSAQGPETKI</sequence>
<dbReference type="Ensembl" id="ENSCCRT00015035584.1">
    <property type="protein sequence ID" value="ENSCCRP00015034387.1"/>
    <property type="gene ID" value="ENSCCRG00015014284.1"/>
</dbReference>
<feature type="compositionally biased region" description="Polar residues" evidence="3">
    <location>
        <begin position="226"/>
        <end position="245"/>
    </location>
</feature>
<evidence type="ECO:0000256" key="2">
    <source>
        <dbReference type="ARBA" id="ARBA00022553"/>
    </source>
</evidence>
<dbReference type="SMART" id="SM00234">
    <property type="entry name" value="START"/>
    <property type="match status" value="1"/>
</dbReference>
<dbReference type="InterPro" id="IPR023393">
    <property type="entry name" value="START-like_dom_sf"/>
</dbReference>
<dbReference type="SMART" id="SM00324">
    <property type="entry name" value="RhoGAP"/>
    <property type="match status" value="1"/>
</dbReference>
<protein>
    <submittedName>
        <fullName evidence="6">StAR-related lipid transfer (START) domain containing 8</fullName>
    </submittedName>
</protein>
<proteinExistence type="predicted"/>
<feature type="region of interest" description="Disordered" evidence="3">
    <location>
        <begin position="151"/>
        <end position="181"/>
    </location>
</feature>
<evidence type="ECO:0000259" key="4">
    <source>
        <dbReference type="PROSITE" id="PS50238"/>
    </source>
</evidence>
<dbReference type="GO" id="GO:0035023">
    <property type="term" value="P:regulation of Rho protein signal transduction"/>
    <property type="evidence" value="ECO:0007669"/>
    <property type="project" value="TreeGrafter"/>
</dbReference>
<feature type="region of interest" description="Disordered" evidence="3">
    <location>
        <begin position="226"/>
        <end position="258"/>
    </location>
</feature>
<dbReference type="InterPro" id="IPR008936">
    <property type="entry name" value="Rho_GTPase_activation_prot"/>
</dbReference>
<accession>A0A8C1UAF7</accession>
<dbReference type="GO" id="GO:0008289">
    <property type="term" value="F:lipid binding"/>
    <property type="evidence" value="ECO:0007669"/>
    <property type="project" value="InterPro"/>
</dbReference>
<evidence type="ECO:0000313" key="6">
    <source>
        <dbReference type="Ensembl" id="ENSCCRP00015034387.1"/>
    </source>
</evidence>
<dbReference type="PANTHER" id="PTHR12659:SF3">
    <property type="entry name" value="STAR-RELATED LIPID TRANSFER PROTEIN 8"/>
    <property type="match status" value="1"/>
</dbReference>
<keyword evidence="1" id="KW-0343">GTPase activation</keyword>
<dbReference type="Pfam" id="PF00620">
    <property type="entry name" value="RhoGAP"/>
    <property type="match status" value="1"/>
</dbReference>
<dbReference type="PROSITE" id="PS50848">
    <property type="entry name" value="START"/>
    <property type="match status" value="1"/>
</dbReference>
<dbReference type="SUPFAM" id="SSF48350">
    <property type="entry name" value="GTPase activation domain, GAP"/>
    <property type="match status" value="1"/>
</dbReference>
<dbReference type="FunFam" id="1.10.555.10:FF:000007">
    <property type="entry name" value="rho GTPase-activating protein 7 isoform X2"/>
    <property type="match status" value="1"/>
</dbReference>
<dbReference type="GO" id="GO:0005096">
    <property type="term" value="F:GTPase activator activity"/>
    <property type="evidence" value="ECO:0007669"/>
    <property type="project" value="UniProtKB-KW"/>
</dbReference>
<feature type="domain" description="Rho-GAP" evidence="4">
    <location>
        <begin position="616"/>
        <end position="816"/>
    </location>
</feature>
<dbReference type="Gene3D" id="1.10.555.10">
    <property type="entry name" value="Rho GTPase activation protein"/>
    <property type="match status" value="1"/>
</dbReference>
<feature type="domain" description="START" evidence="5">
    <location>
        <begin position="847"/>
        <end position="1029"/>
    </location>
</feature>
<dbReference type="Gene3D" id="3.30.530.20">
    <property type="match status" value="1"/>
</dbReference>
<dbReference type="InterPro" id="IPR002913">
    <property type="entry name" value="START_lipid-bd_dom"/>
</dbReference>
<dbReference type="Proteomes" id="UP000694700">
    <property type="component" value="Unplaced"/>
</dbReference>
<dbReference type="SUPFAM" id="SSF47769">
    <property type="entry name" value="SAM/Pointed domain"/>
    <property type="match status" value="1"/>
</dbReference>
<dbReference type="CDD" id="cd04375">
    <property type="entry name" value="RhoGAP_DLC1"/>
    <property type="match status" value="1"/>
</dbReference>
<evidence type="ECO:0000256" key="3">
    <source>
        <dbReference type="SAM" id="MobiDB-lite"/>
    </source>
</evidence>
<feature type="compositionally biased region" description="Low complexity" evidence="3">
    <location>
        <begin position="172"/>
        <end position="181"/>
    </location>
</feature>
<dbReference type="FunFam" id="3.30.530.20:FF:000009">
    <property type="entry name" value="StAR related lipid transfer domain containing 13"/>
    <property type="match status" value="1"/>
</dbReference>
<evidence type="ECO:0000259" key="5">
    <source>
        <dbReference type="PROSITE" id="PS50848"/>
    </source>
</evidence>
<dbReference type="AlphaFoldDB" id="A0A8C1UAF7"/>
<dbReference type="GO" id="GO:0030036">
    <property type="term" value="P:actin cytoskeleton organization"/>
    <property type="evidence" value="ECO:0007669"/>
    <property type="project" value="TreeGrafter"/>
</dbReference>
<dbReference type="Pfam" id="PF01852">
    <property type="entry name" value="START"/>
    <property type="match status" value="1"/>
</dbReference>
<feature type="region of interest" description="Disordered" evidence="3">
    <location>
        <begin position="463"/>
        <end position="526"/>
    </location>
</feature>
<evidence type="ECO:0000313" key="7">
    <source>
        <dbReference type="Proteomes" id="UP000694700"/>
    </source>
</evidence>
<dbReference type="GO" id="GO:0007165">
    <property type="term" value="P:signal transduction"/>
    <property type="evidence" value="ECO:0007669"/>
    <property type="project" value="InterPro"/>
</dbReference>
<dbReference type="Gene3D" id="1.10.287.2070">
    <property type="match status" value="1"/>
</dbReference>
<dbReference type="PANTHER" id="PTHR12659">
    <property type="entry name" value="RHO-TYPE GTPASE ACTIVATING PROTEIN"/>
    <property type="match status" value="1"/>
</dbReference>
<keyword evidence="2" id="KW-0597">Phosphoprotein</keyword>
<evidence type="ECO:0000256" key="1">
    <source>
        <dbReference type="ARBA" id="ARBA00022468"/>
    </source>
</evidence>
<name>A0A8C1UAF7_CYPCA</name>